<evidence type="ECO:0000256" key="2">
    <source>
        <dbReference type="ARBA" id="ARBA00022618"/>
    </source>
</evidence>
<comment type="subcellular location">
    <subcellularLocation>
        <location evidence="10">Cell membrane</location>
        <topology evidence="10">Peripheral membrane protein</topology>
        <orientation evidence="10">Cytoplasmic side</orientation>
    </subcellularLocation>
</comment>
<evidence type="ECO:0000256" key="1">
    <source>
        <dbReference type="ARBA" id="ARBA00022475"/>
    </source>
</evidence>
<keyword evidence="8 10" id="KW-0131">Cell cycle</keyword>
<dbReference type="Proteomes" id="UP000249746">
    <property type="component" value="Unassembled WGS sequence"/>
</dbReference>
<evidence type="ECO:0000259" key="11">
    <source>
        <dbReference type="Pfam" id="PF03033"/>
    </source>
</evidence>
<dbReference type="InterPro" id="IPR004276">
    <property type="entry name" value="GlycoTrans_28_N"/>
</dbReference>
<dbReference type="GO" id="GO:0050511">
    <property type="term" value="F:undecaprenyldiphospho-muramoylpentapeptide beta-N-acetylglucosaminyltransferase activity"/>
    <property type="evidence" value="ECO:0007669"/>
    <property type="project" value="UniProtKB-UniRule"/>
</dbReference>
<accession>A0A2W6MX86</accession>
<evidence type="ECO:0000256" key="5">
    <source>
        <dbReference type="ARBA" id="ARBA00022960"/>
    </source>
</evidence>
<feature type="binding site" evidence="10">
    <location>
        <begin position="10"/>
        <end position="12"/>
    </location>
    <ligand>
        <name>UDP-N-acetyl-alpha-D-glucosamine</name>
        <dbReference type="ChEBI" id="CHEBI:57705"/>
    </ligand>
</feature>
<gene>
    <name evidence="10" type="primary">murG</name>
    <name evidence="13" type="ORF">B6S12_00645</name>
</gene>
<comment type="similarity">
    <text evidence="10">Belongs to the glycosyltransferase 28 family. MurG subfamily.</text>
</comment>
<dbReference type="GO" id="GO:0005975">
    <property type="term" value="P:carbohydrate metabolic process"/>
    <property type="evidence" value="ECO:0007669"/>
    <property type="project" value="InterPro"/>
</dbReference>
<comment type="caution">
    <text evidence="10">Lacks conserved residue(s) required for the propagation of feature annotation.</text>
</comment>
<evidence type="ECO:0000259" key="12">
    <source>
        <dbReference type="Pfam" id="PF04101"/>
    </source>
</evidence>
<evidence type="ECO:0000256" key="8">
    <source>
        <dbReference type="ARBA" id="ARBA00023306"/>
    </source>
</evidence>
<dbReference type="InterPro" id="IPR006009">
    <property type="entry name" value="GlcNAc_MurG"/>
</dbReference>
<evidence type="ECO:0000256" key="10">
    <source>
        <dbReference type="HAMAP-Rule" id="MF_00033"/>
    </source>
</evidence>
<keyword evidence="1 10" id="KW-1003">Cell membrane</keyword>
<dbReference type="GO" id="GO:0009252">
    <property type="term" value="P:peptidoglycan biosynthetic process"/>
    <property type="evidence" value="ECO:0007669"/>
    <property type="project" value="UniProtKB-UniRule"/>
</dbReference>
<evidence type="ECO:0000256" key="3">
    <source>
        <dbReference type="ARBA" id="ARBA00022676"/>
    </source>
</evidence>
<keyword evidence="4 10" id="KW-0808">Transferase</keyword>
<evidence type="ECO:0000256" key="6">
    <source>
        <dbReference type="ARBA" id="ARBA00022984"/>
    </source>
</evidence>
<dbReference type="Gene3D" id="3.40.50.2000">
    <property type="entry name" value="Glycogen Phosphorylase B"/>
    <property type="match status" value="2"/>
</dbReference>
<dbReference type="GO" id="GO:0051301">
    <property type="term" value="P:cell division"/>
    <property type="evidence" value="ECO:0007669"/>
    <property type="project" value="UniProtKB-KW"/>
</dbReference>
<keyword evidence="9 10" id="KW-0961">Cell wall biogenesis/degradation</keyword>
<comment type="catalytic activity">
    <reaction evidence="10">
        <text>di-trans,octa-cis-undecaprenyl diphospho-N-acetyl-alpha-D-muramoyl-L-alanyl-D-glutamyl-meso-2,6-diaminopimeloyl-D-alanyl-D-alanine + UDP-N-acetyl-alpha-D-glucosamine = di-trans,octa-cis-undecaprenyl diphospho-[N-acetyl-alpha-D-glucosaminyl-(1-&gt;4)]-N-acetyl-alpha-D-muramoyl-L-alanyl-D-glutamyl-meso-2,6-diaminopimeloyl-D-alanyl-D-alanine + UDP + H(+)</text>
        <dbReference type="Rhea" id="RHEA:31227"/>
        <dbReference type="ChEBI" id="CHEBI:15378"/>
        <dbReference type="ChEBI" id="CHEBI:57705"/>
        <dbReference type="ChEBI" id="CHEBI:58223"/>
        <dbReference type="ChEBI" id="CHEBI:61387"/>
        <dbReference type="ChEBI" id="CHEBI:61388"/>
        <dbReference type="EC" id="2.4.1.227"/>
    </reaction>
</comment>
<feature type="binding site" evidence="10">
    <location>
        <position position="177"/>
    </location>
    <ligand>
        <name>UDP-N-acetyl-alpha-D-glucosamine</name>
        <dbReference type="ChEBI" id="CHEBI:57705"/>
    </ligand>
</feature>
<dbReference type="EMBL" id="NBIU01000001">
    <property type="protein sequence ID" value="PZT49134.1"/>
    <property type="molecule type" value="Genomic_DNA"/>
</dbReference>
<dbReference type="EC" id="2.4.1.227" evidence="10"/>
<keyword evidence="14" id="KW-1185">Reference proteome</keyword>
<dbReference type="CDD" id="cd03785">
    <property type="entry name" value="GT28_MurG"/>
    <property type="match status" value="1"/>
</dbReference>
<protein>
    <recommendedName>
        <fullName evidence="10">UDP-N-acetylglucosamine--N-acetylmuramyl-(pentapeptide) pyrophosphoryl-undecaprenol N-acetylglucosamine transferase</fullName>
        <ecNumber evidence="10">2.4.1.227</ecNumber>
    </recommendedName>
    <alternativeName>
        <fullName evidence="10">Undecaprenyl-PP-MurNAc-pentapeptide-UDPGlcNAc GlcNAc transferase</fullName>
    </alternativeName>
</protein>
<dbReference type="GO" id="GO:0071555">
    <property type="term" value="P:cell wall organization"/>
    <property type="evidence" value="ECO:0007669"/>
    <property type="project" value="UniProtKB-KW"/>
</dbReference>
<comment type="caution">
    <text evidence="13">The sequence shown here is derived from an EMBL/GenBank/DDBJ whole genome shotgun (WGS) entry which is preliminary data.</text>
</comment>
<feature type="binding site" evidence="10">
    <location>
        <position position="290"/>
    </location>
    <ligand>
        <name>UDP-N-acetyl-alpha-D-glucosamine</name>
        <dbReference type="ChEBI" id="CHEBI:57705"/>
    </ligand>
</feature>
<dbReference type="GO" id="GO:0005886">
    <property type="term" value="C:plasma membrane"/>
    <property type="evidence" value="ECO:0007669"/>
    <property type="project" value="UniProtKB-SubCell"/>
</dbReference>
<evidence type="ECO:0000256" key="4">
    <source>
        <dbReference type="ARBA" id="ARBA00022679"/>
    </source>
</evidence>
<dbReference type="SUPFAM" id="SSF53756">
    <property type="entry name" value="UDP-Glycosyltransferase/glycogen phosphorylase"/>
    <property type="match status" value="1"/>
</dbReference>
<dbReference type="GO" id="GO:0008360">
    <property type="term" value="P:regulation of cell shape"/>
    <property type="evidence" value="ECO:0007669"/>
    <property type="project" value="UniProtKB-KW"/>
</dbReference>
<dbReference type="OrthoDB" id="9808936at2"/>
<organism evidence="13 14">
    <name type="scientific">Helicobacter valdiviensis</name>
    <dbReference type="NCBI Taxonomy" id="1458358"/>
    <lineage>
        <taxon>Bacteria</taxon>
        <taxon>Pseudomonadati</taxon>
        <taxon>Campylobacterota</taxon>
        <taxon>Epsilonproteobacteria</taxon>
        <taxon>Campylobacterales</taxon>
        <taxon>Helicobacteraceae</taxon>
        <taxon>Helicobacter</taxon>
    </lineage>
</organism>
<evidence type="ECO:0000313" key="14">
    <source>
        <dbReference type="Proteomes" id="UP000249746"/>
    </source>
</evidence>
<feature type="domain" description="Glycosyltransferase family 28 N-terminal" evidence="11">
    <location>
        <begin position="3"/>
        <end position="138"/>
    </location>
</feature>
<evidence type="ECO:0000256" key="7">
    <source>
        <dbReference type="ARBA" id="ARBA00023136"/>
    </source>
</evidence>
<dbReference type="GO" id="GO:0051991">
    <property type="term" value="F:UDP-N-acetyl-D-glucosamine:N-acetylmuramoyl-L-alanyl-D-glutamyl-meso-2,6-diaminopimelyl-D-alanyl-D-alanine-diphosphoundecaprenol 4-beta-N-acetylglucosaminlytransferase activity"/>
    <property type="evidence" value="ECO:0007669"/>
    <property type="project" value="RHEA"/>
</dbReference>
<keyword evidence="7 10" id="KW-0472">Membrane</keyword>
<feature type="binding site" evidence="10">
    <location>
        <position position="124"/>
    </location>
    <ligand>
        <name>UDP-N-acetyl-alpha-D-glucosamine</name>
        <dbReference type="ChEBI" id="CHEBI:57705"/>
    </ligand>
</feature>
<keyword evidence="3 10" id="KW-0328">Glycosyltransferase</keyword>
<reference evidence="13 14" key="1">
    <citation type="submission" date="2017-03" db="EMBL/GenBank/DDBJ databases">
        <title>Genomic and clinical evidence uncovers the enterohepatic species Helicobacter valdiviensis as a potential human intestinal pathogen.</title>
        <authorList>
            <person name="Fresia P."/>
            <person name="Jara R."/>
            <person name="Sierra R."/>
            <person name="Ferres I."/>
            <person name="Greif G."/>
            <person name="Iraola G."/>
            <person name="Collado L."/>
        </authorList>
    </citation>
    <scope>NUCLEOTIDE SEQUENCE [LARGE SCALE GENOMIC DNA]</scope>
    <source>
        <strain evidence="13 14">WBE14</strain>
    </source>
</reference>
<dbReference type="Pfam" id="PF03033">
    <property type="entry name" value="Glyco_transf_28"/>
    <property type="match status" value="1"/>
</dbReference>
<comment type="pathway">
    <text evidence="10">Cell wall biogenesis; peptidoglycan biosynthesis.</text>
</comment>
<dbReference type="Pfam" id="PF04101">
    <property type="entry name" value="Glyco_tran_28_C"/>
    <property type="match status" value="1"/>
</dbReference>
<dbReference type="PANTHER" id="PTHR21015:SF22">
    <property type="entry name" value="GLYCOSYLTRANSFERASE"/>
    <property type="match status" value="1"/>
</dbReference>
<sequence length="357" mass="40324">MKVVITGGGTGGHLSVAKAFLEELVSRDIECIFIGSSFGQDLSYFENEARFSKKFFLQTSGVVNKKGLSKIKSLFFQALALKEAIKVLKEEKIKCVISVGGYSAAPASFGAIFCKIPLFIHEQNAKIGRLNGFLKNRAALFFSSYLEPFWEYPTQNEFFVTQRARKELKNILFIGGSQGARAINQFAITLACEINKKGIKIFHQCGKRDFENTLEEYKKLNLKIKIIQKEQDLQEDFEVGLFDFCFFMPKIMQKCDFAISRAGASSLWELCANGLPALFVPYPYAAQNHQYFNAKFIQDKELGFLCEEKDLFCDVLWGILEILDSKKLESLSTALMAHCNKKASAKMVEEILRITSN</sequence>
<keyword evidence="2 10" id="KW-0132">Cell division</keyword>
<evidence type="ECO:0000313" key="13">
    <source>
        <dbReference type="EMBL" id="PZT49134.1"/>
    </source>
</evidence>
<keyword evidence="5 10" id="KW-0133">Cell shape</keyword>
<dbReference type="PANTHER" id="PTHR21015">
    <property type="entry name" value="UDP-N-ACETYLGLUCOSAMINE--N-ACETYLMURAMYL-(PENTAPEPTIDE) PYROPHOSPHORYL-UNDECAPRENOL N-ACETYLGLUCOSAMINE TRANSFERASE 1"/>
    <property type="match status" value="1"/>
</dbReference>
<keyword evidence="6 10" id="KW-0573">Peptidoglycan synthesis</keyword>
<dbReference type="RefSeq" id="WP_111228884.1">
    <property type="nucleotide sequence ID" value="NZ_NBIU01000001.1"/>
</dbReference>
<feature type="domain" description="Glycosyl transferase family 28 C-terminal" evidence="12">
    <location>
        <begin position="171"/>
        <end position="335"/>
    </location>
</feature>
<evidence type="ECO:0000256" key="9">
    <source>
        <dbReference type="ARBA" id="ARBA00023316"/>
    </source>
</evidence>
<dbReference type="AlphaFoldDB" id="A0A2W6MX86"/>
<proteinExistence type="inferred from homology"/>
<dbReference type="InterPro" id="IPR007235">
    <property type="entry name" value="Glyco_trans_28_C"/>
</dbReference>
<dbReference type="UniPathway" id="UPA00219"/>
<dbReference type="HAMAP" id="MF_00033">
    <property type="entry name" value="MurG"/>
    <property type="match status" value="1"/>
</dbReference>
<name>A0A2W6MX86_9HELI</name>
<comment type="function">
    <text evidence="10">Cell wall formation. Catalyzes the transfer of a GlcNAc subunit on undecaprenyl-pyrophosphoryl-MurNAc-pentapeptide (lipid intermediate I) to form undecaprenyl-pyrophosphoryl-MurNAc-(pentapeptide)GlcNAc (lipid intermediate II).</text>
</comment>